<evidence type="ECO:0000313" key="9">
    <source>
        <dbReference type="EMBL" id="KAJ7219270.1"/>
    </source>
</evidence>
<sequence>MSDQQKAHLLPAILSLALVRQTCNSALDIAASDATSQPLAVLHKDFVSLLSLLYSATTKVSLALKPSRPTYSASLVPLKDLADHVLALLHCASLFRPYTHGATLVQEIASLVRDAVESIGALAQTFLDIEASDSRQSSGQAGDEYMVRTATVHSCLDRARQVSPNNFLAVRKRWSEDAASLDDGFREVGDMIEEAESAEDSDEVDDGWNEIGIGKNEKMGVDELERAKKVHGILRFVQLFHRRILRDVLSTSQENAADNSTLDTLSSFLHTVPSASDELVATLYTPQDAGNIATELKSFRKVISDLEASLVGSIFLGKQNWLNTWFVQVYKAVDCSI</sequence>
<evidence type="ECO:0000256" key="5">
    <source>
        <dbReference type="ARBA" id="ARBA00023242"/>
    </source>
</evidence>
<dbReference type="AlphaFoldDB" id="A0AAD6VTI8"/>
<reference evidence="9" key="1">
    <citation type="submission" date="2023-03" db="EMBL/GenBank/DDBJ databases">
        <title>Massive genome expansion in bonnet fungi (Mycena s.s.) driven by repeated elements and novel gene families across ecological guilds.</title>
        <authorList>
            <consortium name="Lawrence Berkeley National Laboratory"/>
            <person name="Harder C.B."/>
            <person name="Miyauchi S."/>
            <person name="Viragh M."/>
            <person name="Kuo A."/>
            <person name="Thoen E."/>
            <person name="Andreopoulos B."/>
            <person name="Lu D."/>
            <person name="Skrede I."/>
            <person name="Drula E."/>
            <person name="Henrissat B."/>
            <person name="Morin E."/>
            <person name="Kohler A."/>
            <person name="Barry K."/>
            <person name="LaButti K."/>
            <person name="Morin E."/>
            <person name="Salamov A."/>
            <person name="Lipzen A."/>
            <person name="Mereny Z."/>
            <person name="Hegedus B."/>
            <person name="Baldrian P."/>
            <person name="Stursova M."/>
            <person name="Weitz H."/>
            <person name="Taylor A."/>
            <person name="Grigoriev I.V."/>
            <person name="Nagy L.G."/>
            <person name="Martin F."/>
            <person name="Kauserud H."/>
        </authorList>
    </citation>
    <scope>NUCLEOTIDE SEQUENCE</scope>
    <source>
        <strain evidence="9">9144</strain>
    </source>
</reference>
<keyword evidence="4" id="KW-0963">Cytoplasm</keyword>
<dbReference type="PANTHER" id="PTHR15492">
    <property type="entry name" value="CYCLIN D1-BINDING PROTEIN 1"/>
    <property type="match status" value="1"/>
</dbReference>
<feature type="domain" description="Cyclin-D1-binding protein 1-like C-terminal" evidence="8">
    <location>
        <begin position="204"/>
        <end position="306"/>
    </location>
</feature>
<gene>
    <name evidence="9" type="ORF">GGX14DRAFT_541205</name>
</gene>
<dbReference type="InterPro" id="IPR026907">
    <property type="entry name" value="GCIP-like"/>
</dbReference>
<dbReference type="GO" id="GO:0005737">
    <property type="term" value="C:cytoplasm"/>
    <property type="evidence" value="ECO:0007669"/>
    <property type="project" value="UniProtKB-SubCell"/>
</dbReference>
<comment type="subcellular location">
    <subcellularLocation>
        <location evidence="2">Cytoplasm</location>
    </subcellularLocation>
    <subcellularLocation>
        <location evidence="1">Nucleus</location>
    </subcellularLocation>
</comment>
<evidence type="ECO:0000259" key="8">
    <source>
        <dbReference type="Pfam" id="PF20936"/>
    </source>
</evidence>
<evidence type="ECO:0000313" key="10">
    <source>
        <dbReference type="Proteomes" id="UP001219525"/>
    </source>
</evidence>
<comment type="caution">
    <text evidence="9">The sequence shown here is derived from an EMBL/GenBank/DDBJ whole genome shotgun (WGS) entry which is preliminary data.</text>
</comment>
<keyword evidence="10" id="KW-1185">Reference proteome</keyword>
<name>A0AAD6VTI8_9AGAR</name>
<comment type="similarity">
    <text evidence="3">Belongs to the CCNDBP1 family.</text>
</comment>
<evidence type="ECO:0000256" key="1">
    <source>
        <dbReference type="ARBA" id="ARBA00004123"/>
    </source>
</evidence>
<keyword evidence="6" id="KW-0131">Cell cycle</keyword>
<dbReference type="Pfam" id="PF13324">
    <property type="entry name" value="GCIP_N"/>
    <property type="match status" value="1"/>
</dbReference>
<dbReference type="Pfam" id="PF20936">
    <property type="entry name" value="GCIP_C"/>
    <property type="match status" value="1"/>
</dbReference>
<keyword evidence="5" id="KW-0539">Nucleus</keyword>
<dbReference type="InterPro" id="IPR049317">
    <property type="entry name" value="GCIP-like_N"/>
</dbReference>
<dbReference type="Gene3D" id="1.20.1410.10">
    <property type="entry name" value="I/LWEQ domain"/>
    <property type="match status" value="1"/>
</dbReference>
<protein>
    <submittedName>
        <fullName evidence="9">Uncharacterized protein</fullName>
    </submittedName>
</protein>
<evidence type="ECO:0000256" key="3">
    <source>
        <dbReference type="ARBA" id="ARBA00008940"/>
    </source>
</evidence>
<dbReference type="Proteomes" id="UP001219525">
    <property type="component" value="Unassembled WGS sequence"/>
</dbReference>
<proteinExistence type="inferred from homology"/>
<accession>A0AAD6VTI8</accession>
<evidence type="ECO:0000259" key="7">
    <source>
        <dbReference type="Pfam" id="PF13324"/>
    </source>
</evidence>
<evidence type="ECO:0000256" key="2">
    <source>
        <dbReference type="ARBA" id="ARBA00004496"/>
    </source>
</evidence>
<dbReference type="EMBL" id="JARJCW010000011">
    <property type="protein sequence ID" value="KAJ7219270.1"/>
    <property type="molecule type" value="Genomic_DNA"/>
</dbReference>
<dbReference type="GO" id="GO:0005634">
    <property type="term" value="C:nucleus"/>
    <property type="evidence" value="ECO:0007669"/>
    <property type="project" value="UniProtKB-SubCell"/>
</dbReference>
<dbReference type="PANTHER" id="PTHR15492:SF1">
    <property type="entry name" value="CYCLIN-D1-BINDING PROTEIN 1"/>
    <property type="match status" value="1"/>
</dbReference>
<evidence type="ECO:0000256" key="6">
    <source>
        <dbReference type="ARBA" id="ARBA00023306"/>
    </source>
</evidence>
<evidence type="ECO:0000256" key="4">
    <source>
        <dbReference type="ARBA" id="ARBA00022490"/>
    </source>
</evidence>
<organism evidence="9 10">
    <name type="scientific">Mycena pura</name>
    <dbReference type="NCBI Taxonomy" id="153505"/>
    <lineage>
        <taxon>Eukaryota</taxon>
        <taxon>Fungi</taxon>
        <taxon>Dikarya</taxon>
        <taxon>Basidiomycota</taxon>
        <taxon>Agaricomycotina</taxon>
        <taxon>Agaricomycetes</taxon>
        <taxon>Agaricomycetidae</taxon>
        <taxon>Agaricales</taxon>
        <taxon>Marasmiineae</taxon>
        <taxon>Mycenaceae</taxon>
        <taxon>Mycena</taxon>
    </lineage>
</organism>
<feature type="domain" description="Cyclin-D1-binding protein 1-like N-terminal" evidence="7">
    <location>
        <begin position="47"/>
        <end position="194"/>
    </location>
</feature>
<dbReference type="InterPro" id="IPR049318">
    <property type="entry name" value="GCIP_C"/>
</dbReference>